<proteinExistence type="predicted"/>
<evidence type="ECO:0000313" key="3">
    <source>
        <dbReference type="EMBL" id="SCZ80973.1"/>
    </source>
</evidence>
<dbReference type="AlphaFoldDB" id="A0A1G5S3S6"/>
<keyword evidence="2" id="KW-0732">Signal</keyword>
<keyword evidence="1" id="KW-0812">Transmembrane</keyword>
<evidence type="ECO:0000313" key="4">
    <source>
        <dbReference type="Proteomes" id="UP000199428"/>
    </source>
</evidence>
<evidence type="ECO:0008006" key="5">
    <source>
        <dbReference type="Google" id="ProtNLM"/>
    </source>
</evidence>
<protein>
    <recommendedName>
        <fullName evidence="5">MucBP domain-containing protein</fullName>
    </recommendedName>
</protein>
<gene>
    <name evidence="3" type="ORF">SAMN02910350_02570</name>
</gene>
<evidence type="ECO:0000256" key="1">
    <source>
        <dbReference type="SAM" id="Phobius"/>
    </source>
</evidence>
<dbReference type="Proteomes" id="UP000199428">
    <property type="component" value="Unassembled WGS sequence"/>
</dbReference>
<dbReference type="EMBL" id="FMWK01000017">
    <property type="protein sequence ID" value="SCZ80973.1"/>
    <property type="molecule type" value="Genomic_DNA"/>
</dbReference>
<accession>A0A1G5S3S6</accession>
<keyword evidence="1" id="KW-1133">Transmembrane helix</keyword>
<name>A0A1G5S3S6_PSEXY</name>
<reference evidence="3 4" key="1">
    <citation type="submission" date="2016-10" db="EMBL/GenBank/DDBJ databases">
        <authorList>
            <person name="de Groot N.N."/>
        </authorList>
    </citation>
    <scope>NUCLEOTIDE SEQUENCE [LARGE SCALE GENOMIC DNA]</scope>
    <source>
        <strain evidence="3 4">DSM 10317</strain>
    </source>
</reference>
<keyword evidence="1" id="KW-0472">Membrane</keyword>
<feature type="signal peptide" evidence="2">
    <location>
        <begin position="1"/>
        <end position="30"/>
    </location>
</feature>
<feature type="transmembrane region" description="Helical" evidence="1">
    <location>
        <begin position="299"/>
        <end position="322"/>
    </location>
</feature>
<feature type="chain" id="PRO_5011545506" description="MucBP domain-containing protein" evidence="2">
    <location>
        <begin position="31"/>
        <end position="332"/>
    </location>
</feature>
<evidence type="ECO:0000256" key="2">
    <source>
        <dbReference type="SAM" id="SignalP"/>
    </source>
</evidence>
<dbReference type="RefSeq" id="WP_090163860.1">
    <property type="nucleotide sequence ID" value="NZ_FMWK01000017.1"/>
</dbReference>
<sequence length="332" mass="35851">MKRINKLTSLLLATLIVLTGVMSLSTVAHAEYLYTIRVYLGGMGDEGASFKDSSASYIDFKKEAGERFEFDPHEGVIISSTDAKYKVIGARKSGDNKCESTIDIPAVTQDETYVIAYGVYKTIPYTAVFVDENGNAIVDANGNPATDETYYGIDHTQFYVPYKEIEGYYPINGERYKAVTLSEAGEVIRFVYTNRPGDTYSTSYGADSVTYSTVVGDPTYTYQTIPGMPVEEVGITDNRAPAGGGNAAGGEAAGEAGGADDTTTIGEADVPLGGDTAPTNIPEPENPKGKDEQALFTMYIRYLIIIAVIGLLIAFITIIGTIKVNYDKNHRN</sequence>
<organism evidence="3 4">
    <name type="scientific">Pseudobutyrivibrio xylanivorans</name>
    <dbReference type="NCBI Taxonomy" id="185007"/>
    <lineage>
        <taxon>Bacteria</taxon>
        <taxon>Bacillati</taxon>
        <taxon>Bacillota</taxon>
        <taxon>Clostridia</taxon>
        <taxon>Lachnospirales</taxon>
        <taxon>Lachnospiraceae</taxon>
        <taxon>Pseudobutyrivibrio</taxon>
    </lineage>
</organism>